<dbReference type="Pfam" id="PF01266">
    <property type="entry name" value="DAO"/>
    <property type="match status" value="1"/>
</dbReference>
<feature type="region of interest" description="Disordered" evidence="2">
    <location>
        <begin position="1"/>
        <end position="22"/>
    </location>
</feature>
<keyword evidence="1" id="KW-0560">Oxidoreductase</keyword>
<dbReference type="AlphaFoldDB" id="A0A0C2IE95"/>
<dbReference type="Gene3D" id="3.50.50.60">
    <property type="entry name" value="FAD/NAD(P)-binding domain"/>
    <property type="match status" value="1"/>
</dbReference>
<evidence type="ECO:0000313" key="5">
    <source>
        <dbReference type="Proteomes" id="UP000031535"/>
    </source>
</evidence>
<protein>
    <submittedName>
        <fullName evidence="4">D-amino acid dehydrogenase small subunit</fullName>
    </submittedName>
</protein>
<organism evidence="4 5">
    <name type="scientific">Pseudomonas batumici</name>
    <dbReference type="NCBI Taxonomy" id="226910"/>
    <lineage>
        <taxon>Bacteria</taxon>
        <taxon>Pseudomonadati</taxon>
        <taxon>Pseudomonadota</taxon>
        <taxon>Gammaproteobacteria</taxon>
        <taxon>Pseudomonadales</taxon>
        <taxon>Pseudomonadaceae</taxon>
        <taxon>Pseudomonas</taxon>
    </lineage>
</organism>
<dbReference type="STRING" id="226910.UCMB321_2953"/>
<reference evidence="4 5" key="1">
    <citation type="submission" date="2015-01" db="EMBL/GenBank/DDBJ databases">
        <title>Complete genome of Pseudomonas batumici UCM B-321 producer of the batumin antibiotic with strong antistaphilococcal and potential anticancer activity.</title>
        <authorList>
            <person name="Klochko V.V."/>
            <person name="Zelena L.B."/>
            <person name="Elena K.A."/>
            <person name="Reva O.N."/>
        </authorList>
    </citation>
    <scope>NUCLEOTIDE SEQUENCE [LARGE SCALE GENOMIC DNA]</scope>
    <source>
        <strain evidence="4 5">UCM B-321</strain>
    </source>
</reference>
<dbReference type="InterPro" id="IPR006076">
    <property type="entry name" value="FAD-dep_OxRdtase"/>
</dbReference>
<evidence type="ECO:0000313" key="4">
    <source>
        <dbReference type="EMBL" id="KIH83277.1"/>
    </source>
</evidence>
<dbReference type="PATRIC" id="fig|226910.6.peg.2942"/>
<comment type="caution">
    <text evidence="4">The sequence shown here is derived from an EMBL/GenBank/DDBJ whole genome shotgun (WGS) entry which is preliminary data.</text>
</comment>
<dbReference type="GO" id="GO:0016491">
    <property type="term" value="F:oxidoreductase activity"/>
    <property type="evidence" value="ECO:0007669"/>
    <property type="project" value="UniProtKB-KW"/>
</dbReference>
<proteinExistence type="predicted"/>
<keyword evidence="5" id="KW-1185">Reference proteome</keyword>
<dbReference type="EMBL" id="JXDG01000038">
    <property type="protein sequence ID" value="KIH83277.1"/>
    <property type="molecule type" value="Genomic_DNA"/>
</dbReference>
<evidence type="ECO:0000256" key="2">
    <source>
        <dbReference type="SAM" id="MobiDB-lite"/>
    </source>
</evidence>
<dbReference type="SUPFAM" id="SSF51971">
    <property type="entry name" value="Nucleotide-binding domain"/>
    <property type="match status" value="1"/>
</dbReference>
<dbReference type="Proteomes" id="UP000031535">
    <property type="component" value="Unassembled WGS sequence"/>
</dbReference>
<dbReference type="RefSeq" id="WP_040068048.1">
    <property type="nucleotide sequence ID" value="NZ_JXDG01000038.1"/>
</dbReference>
<evidence type="ECO:0000259" key="3">
    <source>
        <dbReference type="Pfam" id="PF01266"/>
    </source>
</evidence>
<accession>A0A0C2IE95</accession>
<sequence>MFGDGWNTDDCQPWSGWRPATPTGRPVLERLAGNLYVNTGHGALGMTLAFGSAQRLVRLVEHAAG</sequence>
<evidence type="ECO:0000256" key="1">
    <source>
        <dbReference type="ARBA" id="ARBA00023002"/>
    </source>
</evidence>
<name>A0A0C2IE95_9PSED</name>
<dbReference type="InterPro" id="IPR036188">
    <property type="entry name" value="FAD/NAD-bd_sf"/>
</dbReference>
<gene>
    <name evidence="4" type="ORF">UCMB321_2953</name>
</gene>
<feature type="domain" description="FAD dependent oxidoreductase" evidence="3">
    <location>
        <begin position="13"/>
        <end position="58"/>
    </location>
</feature>